<dbReference type="AlphaFoldDB" id="A0A934JXN4"/>
<evidence type="ECO:0000313" key="3">
    <source>
        <dbReference type="EMBL" id="MBJ7595989.1"/>
    </source>
</evidence>
<feature type="region of interest" description="Disordered" evidence="1">
    <location>
        <begin position="410"/>
        <end position="450"/>
    </location>
</feature>
<comment type="caution">
    <text evidence="3">The sequence shown here is derived from an EMBL/GenBank/DDBJ whole genome shotgun (WGS) entry which is preliminary data.</text>
</comment>
<protein>
    <recommendedName>
        <fullName evidence="5">Conjugal transfer protein TrbL</fullName>
    </recommendedName>
</protein>
<feature type="transmembrane region" description="Helical" evidence="2">
    <location>
        <begin position="271"/>
        <end position="294"/>
    </location>
</feature>
<proteinExistence type="predicted"/>
<feature type="transmembrane region" description="Helical" evidence="2">
    <location>
        <begin position="160"/>
        <end position="181"/>
    </location>
</feature>
<feature type="transmembrane region" description="Helical" evidence="2">
    <location>
        <begin position="301"/>
        <end position="325"/>
    </location>
</feature>
<evidence type="ECO:0000256" key="1">
    <source>
        <dbReference type="SAM" id="MobiDB-lite"/>
    </source>
</evidence>
<accession>A0A934JXN4</accession>
<keyword evidence="2" id="KW-0812">Transmembrane</keyword>
<evidence type="ECO:0000313" key="4">
    <source>
        <dbReference type="Proteomes" id="UP000606991"/>
    </source>
</evidence>
<feature type="transmembrane region" description="Helical" evidence="2">
    <location>
        <begin position="215"/>
        <end position="233"/>
    </location>
</feature>
<keyword evidence="2" id="KW-1133">Transmembrane helix</keyword>
<organism evidence="3 4">
    <name type="scientific">Candidatus Aeolococcus gillhamiae</name>
    <dbReference type="NCBI Taxonomy" id="3127015"/>
    <lineage>
        <taxon>Bacteria</taxon>
        <taxon>Bacillati</taxon>
        <taxon>Candidatus Dormiibacterota</taxon>
        <taxon>Candidatus Dormibacteria</taxon>
        <taxon>Candidatus Aeolococcales</taxon>
        <taxon>Candidatus Aeolococcaceae</taxon>
        <taxon>Candidatus Aeolococcus</taxon>
    </lineage>
</organism>
<dbReference type="EMBL" id="JAEKNS010000143">
    <property type="protein sequence ID" value="MBJ7595989.1"/>
    <property type="molecule type" value="Genomic_DNA"/>
</dbReference>
<dbReference type="Proteomes" id="UP000606991">
    <property type="component" value="Unassembled WGS sequence"/>
</dbReference>
<reference evidence="3 4" key="1">
    <citation type="submission" date="2020-10" db="EMBL/GenBank/DDBJ databases">
        <title>Ca. Dormibacterota MAGs.</title>
        <authorList>
            <person name="Montgomery K."/>
        </authorList>
    </citation>
    <scope>NUCLEOTIDE SEQUENCE [LARGE SCALE GENOMIC DNA]</scope>
    <source>
        <strain evidence="3">SC8812_S17_18</strain>
    </source>
</reference>
<feature type="transmembrane region" description="Helical" evidence="2">
    <location>
        <begin position="240"/>
        <end position="259"/>
    </location>
</feature>
<feature type="compositionally biased region" description="Low complexity" evidence="1">
    <location>
        <begin position="410"/>
        <end position="426"/>
    </location>
</feature>
<evidence type="ECO:0008006" key="5">
    <source>
        <dbReference type="Google" id="ProtNLM"/>
    </source>
</evidence>
<feature type="transmembrane region" description="Helical" evidence="2">
    <location>
        <begin position="127"/>
        <end position="148"/>
    </location>
</feature>
<evidence type="ECO:0000256" key="2">
    <source>
        <dbReference type="SAM" id="Phobius"/>
    </source>
</evidence>
<sequence length="450" mass="45539">MRLRLLIAAVIVAGILPLTVTMVRADLTPAQQCGQNNAGHPFGIAAPWDGACWSAALNDVTHFAADSVATTITRWVMSGAVETTDLLLNEFGSGTTTRADFSSPWFQKVYYGATPHNGTAFPNQPGALTIAELLALPLLVMTVIAGVLRGDIGGAVKTVLVRLPLVVILCFAFIVVLQRVFDLVDALSTWVVGGTTTDFQTWASRFDPSNVPADFAVVVICIVIIVATLIAYIELFVRSAMIYLVVAFVPIISVATLWQGSRSALRKTVEFLAVMTLSKLVMAFAFLVGGGALTAGDASSFAPLLVGAVIFAVIAFAPLSLFALIPLVEVAATGAVVGMGARFGGRMVSAGVDRGRGIIGGAPAAVRSLGGSRSQASSAVDAGARLRPSAAGAGAGASPGAGLAVAGWGAGSASSSAPAAGAASAETPREAEAAPAATTGGDTPGGSGNV</sequence>
<name>A0A934JXN4_9BACT</name>
<dbReference type="RefSeq" id="WP_337313605.1">
    <property type="nucleotide sequence ID" value="NZ_JAEKNS010000143.1"/>
</dbReference>
<gene>
    <name evidence="3" type="ORF">JF886_14245</name>
</gene>
<keyword evidence="2" id="KW-0472">Membrane</keyword>